<evidence type="ECO:0000313" key="2">
    <source>
        <dbReference type="EMBL" id="MCF8716168.1"/>
    </source>
</evidence>
<keyword evidence="1" id="KW-0812">Transmembrane</keyword>
<accession>A0ABS9J6Z8</accession>
<gene>
    <name evidence="2" type="ORF">JM658_15160</name>
</gene>
<keyword evidence="3" id="KW-1185">Reference proteome</keyword>
<evidence type="ECO:0008006" key="4">
    <source>
        <dbReference type="Google" id="ProtNLM"/>
    </source>
</evidence>
<evidence type="ECO:0000313" key="3">
    <source>
        <dbReference type="Proteomes" id="UP000829517"/>
    </source>
</evidence>
<protein>
    <recommendedName>
        <fullName evidence="4">DUF3592 domain-containing protein</fullName>
    </recommendedName>
</protein>
<feature type="transmembrane region" description="Helical" evidence="1">
    <location>
        <begin position="140"/>
        <end position="158"/>
    </location>
</feature>
<dbReference type="Proteomes" id="UP000829517">
    <property type="component" value="Unassembled WGS sequence"/>
</dbReference>
<sequence>MKKIAKIIFVFLLIVNVLATPFTVINLFEKFNYVKHKEDFVKQKMKIDSLIQSRPISTKKGGGNLPTYFLYYDEGKYIQLQDNSEALLMSKKTYMRTIGALNYLEEHNDSLLIWYHPNINGRYALKEETEMDTDGFMQQIIFNSIMLAIAAYSLLWQINEWRKPKKKQE</sequence>
<comment type="caution">
    <text evidence="2">The sequence shown here is derived from an EMBL/GenBank/DDBJ whole genome shotgun (WGS) entry which is preliminary data.</text>
</comment>
<proteinExistence type="predicted"/>
<keyword evidence="1" id="KW-0472">Membrane</keyword>
<evidence type="ECO:0000256" key="1">
    <source>
        <dbReference type="SAM" id="Phobius"/>
    </source>
</evidence>
<dbReference type="EMBL" id="JAETXX010000013">
    <property type="protein sequence ID" value="MCF8716168.1"/>
    <property type="molecule type" value="Genomic_DNA"/>
</dbReference>
<reference evidence="2 3" key="1">
    <citation type="submission" date="2021-01" db="EMBL/GenBank/DDBJ databases">
        <title>Genome sequencing of Joostella atrarenae M1-2 (= KCTC 23194).</title>
        <authorList>
            <person name="Zakaria M.R."/>
            <person name="Lam M.Q."/>
            <person name="Chong C.S."/>
        </authorList>
    </citation>
    <scope>NUCLEOTIDE SEQUENCE [LARGE SCALE GENOMIC DNA]</scope>
    <source>
        <strain evidence="2 3">M1-2</strain>
    </source>
</reference>
<dbReference type="RefSeq" id="WP_236960215.1">
    <property type="nucleotide sequence ID" value="NZ_JAETXX010000013.1"/>
</dbReference>
<organism evidence="2 3">
    <name type="scientific">Joostella atrarenae</name>
    <dbReference type="NCBI Taxonomy" id="679257"/>
    <lineage>
        <taxon>Bacteria</taxon>
        <taxon>Pseudomonadati</taxon>
        <taxon>Bacteroidota</taxon>
        <taxon>Flavobacteriia</taxon>
        <taxon>Flavobacteriales</taxon>
        <taxon>Flavobacteriaceae</taxon>
        <taxon>Joostella</taxon>
    </lineage>
</organism>
<keyword evidence="1" id="KW-1133">Transmembrane helix</keyword>
<name>A0ABS9J6Z8_9FLAO</name>